<dbReference type="AlphaFoldDB" id="A0AAV4AZE2"/>
<dbReference type="EMBL" id="BLXT01004391">
    <property type="protein sequence ID" value="GFO12243.1"/>
    <property type="molecule type" value="Genomic_DNA"/>
</dbReference>
<sequence length="145" mass="15634">MHAGKKKLSFSENLIQIYWQDLLVVCAGHPSSPEEALSTAKKGEACDYGLQTLAAQPHCAAAATSHNSDDVVVLRRELQQLSDQVRSLVISTPRPQRHKKKAMSPESADHPKLGGMTQPIADVRPCSANSAIDWVTVPGQVGRGL</sequence>
<comment type="caution">
    <text evidence="2">The sequence shown here is derived from an EMBL/GenBank/DDBJ whole genome shotgun (WGS) entry which is preliminary data.</text>
</comment>
<evidence type="ECO:0000256" key="1">
    <source>
        <dbReference type="SAM" id="MobiDB-lite"/>
    </source>
</evidence>
<evidence type="ECO:0000313" key="3">
    <source>
        <dbReference type="Proteomes" id="UP000735302"/>
    </source>
</evidence>
<keyword evidence="3" id="KW-1185">Reference proteome</keyword>
<gene>
    <name evidence="2" type="ORF">PoB_003874800</name>
</gene>
<proteinExistence type="predicted"/>
<feature type="region of interest" description="Disordered" evidence="1">
    <location>
        <begin position="90"/>
        <end position="114"/>
    </location>
</feature>
<dbReference type="Proteomes" id="UP000735302">
    <property type="component" value="Unassembled WGS sequence"/>
</dbReference>
<accession>A0AAV4AZE2</accession>
<organism evidence="2 3">
    <name type="scientific">Plakobranchus ocellatus</name>
    <dbReference type="NCBI Taxonomy" id="259542"/>
    <lineage>
        <taxon>Eukaryota</taxon>
        <taxon>Metazoa</taxon>
        <taxon>Spiralia</taxon>
        <taxon>Lophotrochozoa</taxon>
        <taxon>Mollusca</taxon>
        <taxon>Gastropoda</taxon>
        <taxon>Heterobranchia</taxon>
        <taxon>Euthyneura</taxon>
        <taxon>Panpulmonata</taxon>
        <taxon>Sacoglossa</taxon>
        <taxon>Placobranchoidea</taxon>
        <taxon>Plakobranchidae</taxon>
        <taxon>Plakobranchus</taxon>
    </lineage>
</organism>
<reference evidence="2 3" key="1">
    <citation type="journal article" date="2021" name="Elife">
        <title>Chloroplast acquisition without the gene transfer in kleptoplastic sea slugs, Plakobranchus ocellatus.</title>
        <authorList>
            <person name="Maeda T."/>
            <person name="Takahashi S."/>
            <person name="Yoshida T."/>
            <person name="Shimamura S."/>
            <person name="Takaki Y."/>
            <person name="Nagai Y."/>
            <person name="Toyoda A."/>
            <person name="Suzuki Y."/>
            <person name="Arimoto A."/>
            <person name="Ishii H."/>
            <person name="Satoh N."/>
            <person name="Nishiyama T."/>
            <person name="Hasebe M."/>
            <person name="Maruyama T."/>
            <person name="Minagawa J."/>
            <person name="Obokata J."/>
            <person name="Shigenobu S."/>
        </authorList>
    </citation>
    <scope>NUCLEOTIDE SEQUENCE [LARGE SCALE GENOMIC DNA]</scope>
</reference>
<protein>
    <submittedName>
        <fullName evidence="2">Uncharacterized protein</fullName>
    </submittedName>
</protein>
<name>A0AAV4AZE2_9GAST</name>
<evidence type="ECO:0000313" key="2">
    <source>
        <dbReference type="EMBL" id="GFO12243.1"/>
    </source>
</evidence>